<dbReference type="InterPro" id="IPR036457">
    <property type="entry name" value="PPM-type-like_dom_sf"/>
</dbReference>
<dbReference type="InterPro" id="IPR052016">
    <property type="entry name" value="Bact_Sigma-Reg"/>
</dbReference>
<dbReference type="PANTHER" id="PTHR43156">
    <property type="entry name" value="STAGE II SPORULATION PROTEIN E-RELATED"/>
    <property type="match status" value="1"/>
</dbReference>
<keyword evidence="2" id="KW-0812">Transmembrane</keyword>
<proteinExistence type="predicted"/>
<dbReference type="OrthoDB" id="9763484at2"/>
<dbReference type="Gene3D" id="3.60.40.10">
    <property type="entry name" value="PPM-type phosphatase domain"/>
    <property type="match status" value="1"/>
</dbReference>
<feature type="transmembrane region" description="Helical" evidence="2">
    <location>
        <begin position="123"/>
        <end position="140"/>
    </location>
</feature>
<evidence type="ECO:0000259" key="3">
    <source>
        <dbReference type="SMART" id="SM00331"/>
    </source>
</evidence>
<evidence type="ECO:0000313" key="4">
    <source>
        <dbReference type="EMBL" id="SPF39462.1"/>
    </source>
</evidence>
<evidence type="ECO:0000313" key="5">
    <source>
        <dbReference type="Proteomes" id="UP000238701"/>
    </source>
</evidence>
<name>A0A2U3KIH6_9BACT</name>
<evidence type="ECO:0000256" key="2">
    <source>
        <dbReference type="SAM" id="Phobius"/>
    </source>
</evidence>
<dbReference type="AlphaFoldDB" id="A0A2U3KIH6"/>
<dbReference type="EMBL" id="OMOD01000120">
    <property type="protein sequence ID" value="SPF39462.1"/>
    <property type="molecule type" value="Genomic_DNA"/>
</dbReference>
<gene>
    <name evidence="4" type="ORF">SBA1_280001</name>
</gene>
<dbReference type="SMART" id="SM00331">
    <property type="entry name" value="PP2C_SIG"/>
    <property type="match status" value="1"/>
</dbReference>
<sequence>MATASPPAGHTAQPSTVGVRVHRFWRRVTEGLEVSQLWSQFETETRASYQLYSKDVAAKTPEGLTTRGRHVHVIKEFFWAVFEKLSPARRVLLLAALVMLCIPHVGFSYEGQAGKITGVELDLHFWAGLLLLILLMLEIADRVVMKRDLQIAREIQTWLLPGAPPQIPGLTLAYATRPANTVAGDYYDVFPRPGKTPEENRVVFAVADVAGKSIPAAILMATFQASLKTLSTAQVALPELAANMNRYACTNSQGGLRFTTAFLALYDPISRSFDYINAGHNNPILRRASGQIERLDVGGLPFGIQPDVTYASASVTIAPDDWLIIFTDGLVEAVNASQEEYGETRVLGVIEAGKSDEPAAMLNRLMAELDLFVGTTPQHDDVTCMLLKAA</sequence>
<reference evidence="5" key="1">
    <citation type="submission" date="2018-02" db="EMBL/GenBank/DDBJ databases">
        <authorList>
            <person name="Hausmann B."/>
        </authorList>
    </citation>
    <scope>NUCLEOTIDE SEQUENCE [LARGE SCALE GENOMIC DNA]</scope>
    <source>
        <strain evidence="5">Peat soil MAG SbA1</strain>
    </source>
</reference>
<feature type="transmembrane region" description="Helical" evidence="2">
    <location>
        <begin position="91"/>
        <end position="111"/>
    </location>
</feature>
<accession>A0A2U3KIH6</accession>
<keyword evidence="2" id="KW-1133">Transmembrane helix</keyword>
<dbReference type="Pfam" id="PF07228">
    <property type="entry name" value="SpoIIE"/>
    <property type="match status" value="1"/>
</dbReference>
<keyword evidence="2" id="KW-0472">Membrane</keyword>
<dbReference type="GO" id="GO:0016791">
    <property type="term" value="F:phosphatase activity"/>
    <property type="evidence" value="ECO:0007669"/>
    <property type="project" value="TreeGrafter"/>
</dbReference>
<feature type="domain" description="PPM-type phosphatase" evidence="3">
    <location>
        <begin position="167"/>
        <end position="389"/>
    </location>
</feature>
<protein>
    <submittedName>
        <fullName evidence="4">Serine phosphatase</fullName>
    </submittedName>
</protein>
<dbReference type="SUPFAM" id="SSF81606">
    <property type="entry name" value="PP2C-like"/>
    <property type="match status" value="1"/>
</dbReference>
<evidence type="ECO:0000256" key="1">
    <source>
        <dbReference type="ARBA" id="ARBA00022801"/>
    </source>
</evidence>
<dbReference type="PANTHER" id="PTHR43156:SF2">
    <property type="entry name" value="STAGE II SPORULATION PROTEIN E"/>
    <property type="match status" value="1"/>
</dbReference>
<dbReference type="InterPro" id="IPR001932">
    <property type="entry name" value="PPM-type_phosphatase-like_dom"/>
</dbReference>
<dbReference type="Proteomes" id="UP000238701">
    <property type="component" value="Unassembled WGS sequence"/>
</dbReference>
<keyword evidence="1" id="KW-0378">Hydrolase</keyword>
<organism evidence="4 5">
    <name type="scientific">Candidatus Sulfotelmatobacter kueseliae</name>
    <dbReference type="NCBI Taxonomy" id="2042962"/>
    <lineage>
        <taxon>Bacteria</taxon>
        <taxon>Pseudomonadati</taxon>
        <taxon>Acidobacteriota</taxon>
        <taxon>Terriglobia</taxon>
        <taxon>Terriglobales</taxon>
        <taxon>Candidatus Korobacteraceae</taxon>
        <taxon>Candidatus Sulfotelmatobacter</taxon>
    </lineage>
</organism>